<dbReference type="RefSeq" id="WP_074978170.1">
    <property type="nucleotide sequence ID" value="NZ_FPAG01000004.1"/>
</dbReference>
<keyword evidence="2 4" id="KW-0442">Lipid degradation</keyword>
<dbReference type="PANTHER" id="PTHR14226:SF78">
    <property type="entry name" value="SLR0060 PROTEIN"/>
    <property type="match status" value="1"/>
</dbReference>
<reference evidence="6 7" key="1">
    <citation type="submission" date="2016-10" db="EMBL/GenBank/DDBJ databases">
        <authorList>
            <person name="de Groot N.N."/>
        </authorList>
    </citation>
    <scope>NUCLEOTIDE SEQUENCE [LARGE SCALE GENOMIC DNA]</scope>
    <source>
        <strain evidence="6 7">CGMCC 1.6114</strain>
    </source>
</reference>
<dbReference type="InterPro" id="IPR002641">
    <property type="entry name" value="PNPLA_dom"/>
</dbReference>
<dbReference type="GO" id="GO:0016787">
    <property type="term" value="F:hydrolase activity"/>
    <property type="evidence" value="ECO:0007669"/>
    <property type="project" value="UniProtKB-UniRule"/>
</dbReference>
<gene>
    <name evidence="6" type="ORF">SAMN04487906_1677</name>
</gene>
<dbReference type="AlphaFoldDB" id="A0A1I6SKX7"/>
<proteinExistence type="predicted"/>
<protein>
    <submittedName>
        <fullName evidence="6">NTE family protein</fullName>
    </submittedName>
</protein>
<dbReference type="Gene3D" id="3.40.1090.10">
    <property type="entry name" value="Cytosolic phospholipase A2 catalytic domain"/>
    <property type="match status" value="1"/>
</dbReference>
<dbReference type="PANTHER" id="PTHR14226">
    <property type="entry name" value="NEUROPATHY TARGET ESTERASE/SWISS CHEESE D.MELANOGASTER"/>
    <property type="match status" value="1"/>
</dbReference>
<comment type="caution">
    <text evidence="4">Lacks conserved residue(s) required for the propagation of feature annotation.</text>
</comment>
<dbReference type="SUPFAM" id="SSF52151">
    <property type="entry name" value="FabD/lysophospholipase-like"/>
    <property type="match status" value="1"/>
</dbReference>
<dbReference type="PROSITE" id="PS51635">
    <property type="entry name" value="PNPLA"/>
    <property type="match status" value="1"/>
</dbReference>
<dbReference type="Proteomes" id="UP000183209">
    <property type="component" value="Unassembled WGS sequence"/>
</dbReference>
<dbReference type="CDD" id="cd07205">
    <property type="entry name" value="Pat_PNPLA6_PNPLA7_NTE1_like"/>
    <property type="match status" value="1"/>
</dbReference>
<dbReference type="OrthoDB" id="9770965at2"/>
<dbReference type="EMBL" id="FPAG01000004">
    <property type="protein sequence ID" value="SFS77603.1"/>
    <property type="molecule type" value="Genomic_DNA"/>
</dbReference>
<evidence type="ECO:0000256" key="3">
    <source>
        <dbReference type="ARBA" id="ARBA00023098"/>
    </source>
</evidence>
<feature type="domain" description="PNPLA" evidence="5">
    <location>
        <begin position="8"/>
        <end position="166"/>
    </location>
</feature>
<dbReference type="Pfam" id="PF01734">
    <property type="entry name" value="Patatin"/>
    <property type="match status" value="1"/>
</dbReference>
<dbReference type="InterPro" id="IPR016035">
    <property type="entry name" value="Acyl_Trfase/lysoPLipase"/>
</dbReference>
<feature type="active site" description="Proton acceptor" evidence="4">
    <location>
        <position position="153"/>
    </location>
</feature>
<evidence type="ECO:0000313" key="7">
    <source>
        <dbReference type="Proteomes" id="UP000183209"/>
    </source>
</evidence>
<feature type="short sequence motif" description="GXSXG" evidence="4">
    <location>
        <begin position="39"/>
        <end position="43"/>
    </location>
</feature>
<organism evidence="6 7">
    <name type="scientific">Zhouia amylolytica</name>
    <dbReference type="NCBI Taxonomy" id="376730"/>
    <lineage>
        <taxon>Bacteria</taxon>
        <taxon>Pseudomonadati</taxon>
        <taxon>Bacteroidota</taxon>
        <taxon>Flavobacteriia</taxon>
        <taxon>Flavobacteriales</taxon>
        <taxon>Flavobacteriaceae</taxon>
        <taxon>Zhouia</taxon>
    </lineage>
</organism>
<evidence type="ECO:0000313" key="6">
    <source>
        <dbReference type="EMBL" id="SFS77603.1"/>
    </source>
</evidence>
<feature type="short sequence motif" description="DGA/G" evidence="4">
    <location>
        <begin position="153"/>
        <end position="155"/>
    </location>
</feature>
<name>A0A1I6SKX7_9FLAO</name>
<keyword evidence="1 4" id="KW-0378">Hydrolase</keyword>
<evidence type="ECO:0000256" key="4">
    <source>
        <dbReference type="PROSITE-ProRule" id="PRU01161"/>
    </source>
</evidence>
<sequence>MSEKKIGIVLSGGGVKALAHVGFLKALKEHGIEPTAMSGTSGGALVAALYASGYDHEEMISFFKETPVFKFSLFAMNKPGIMDSAKYHHIFKKYFKAINFEELEIPLTVTATNITTGRAEFFNSGELIRPLIASSALPPYFSPIEINGDLYSDGGILNNFPIAPLRKDCEVILGSFVNPIRKVEKSEVNTTLKLIQRVYHIGLDANYYNKFKSCNYVFLPEDIEKISVLDTKMIDKAFSMGYEHALKEMNVILGTI</sequence>
<evidence type="ECO:0000256" key="1">
    <source>
        <dbReference type="ARBA" id="ARBA00022801"/>
    </source>
</evidence>
<keyword evidence="3 4" id="KW-0443">Lipid metabolism</keyword>
<feature type="active site" description="Nucleophile" evidence="4">
    <location>
        <position position="41"/>
    </location>
</feature>
<evidence type="ECO:0000259" key="5">
    <source>
        <dbReference type="PROSITE" id="PS51635"/>
    </source>
</evidence>
<dbReference type="GO" id="GO:0016042">
    <property type="term" value="P:lipid catabolic process"/>
    <property type="evidence" value="ECO:0007669"/>
    <property type="project" value="UniProtKB-UniRule"/>
</dbReference>
<evidence type="ECO:0000256" key="2">
    <source>
        <dbReference type="ARBA" id="ARBA00022963"/>
    </source>
</evidence>
<accession>A0A1I6SKX7</accession>
<dbReference type="InterPro" id="IPR050301">
    <property type="entry name" value="NTE"/>
</dbReference>